<proteinExistence type="predicted"/>
<evidence type="ECO:0000313" key="1">
    <source>
        <dbReference type="EMBL" id="GAI01990.1"/>
    </source>
</evidence>
<accession>X1LI09</accession>
<organism evidence="1">
    <name type="scientific">marine sediment metagenome</name>
    <dbReference type="NCBI Taxonomy" id="412755"/>
    <lineage>
        <taxon>unclassified sequences</taxon>
        <taxon>metagenomes</taxon>
        <taxon>ecological metagenomes</taxon>
    </lineage>
</organism>
<evidence type="ECO:0008006" key="2">
    <source>
        <dbReference type="Google" id="ProtNLM"/>
    </source>
</evidence>
<feature type="non-terminal residue" evidence="1">
    <location>
        <position position="128"/>
    </location>
</feature>
<dbReference type="AlphaFoldDB" id="X1LI09"/>
<sequence>NELIKKSINFYDKISPYIFPVLIVDGIFDRVWRSMGIVSFSRNFKKNTKLFRELIKFYANLVQINIEGLINATGGKGKIINILDDVAYKDRSMISPKRWETDFMPYYKEINSLISDANMISQIHTDGD</sequence>
<gene>
    <name evidence="1" type="ORF">S03H2_70097</name>
</gene>
<reference evidence="1" key="1">
    <citation type="journal article" date="2014" name="Front. Microbiol.">
        <title>High frequency of phylogenetically diverse reductive dehalogenase-homologous genes in deep subseafloor sedimentary metagenomes.</title>
        <authorList>
            <person name="Kawai M."/>
            <person name="Futagami T."/>
            <person name="Toyoda A."/>
            <person name="Takaki Y."/>
            <person name="Nishi S."/>
            <person name="Hori S."/>
            <person name="Arai W."/>
            <person name="Tsubouchi T."/>
            <person name="Morono Y."/>
            <person name="Uchiyama I."/>
            <person name="Ito T."/>
            <person name="Fujiyama A."/>
            <person name="Inagaki F."/>
            <person name="Takami H."/>
        </authorList>
    </citation>
    <scope>NUCLEOTIDE SEQUENCE</scope>
    <source>
        <strain evidence="1">Expedition CK06-06</strain>
    </source>
</reference>
<dbReference type="EMBL" id="BARU01046479">
    <property type="protein sequence ID" value="GAI01990.1"/>
    <property type="molecule type" value="Genomic_DNA"/>
</dbReference>
<comment type="caution">
    <text evidence="1">The sequence shown here is derived from an EMBL/GenBank/DDBJ whole genome shotgun (WGS) entry which is preliminary data.</text>
</comment>
<name>X1LI09_9ZZZZ</name>
<feature type="non-terminal residue" evidence="1">
    <location>
        <position position="1"/>
    </location>
</feature>
<dbReference type="SUPFAM" id="SSF51726">
    <property type="entry name" value="UROD/MetE-like"/>
    <property type="match status" value="1"/>
</dbReference>
<dbReference type="Gene3D" id="3.20.20.210">
    <property type="match status" value="1"/>
</dbReference>
<dbReference type="InterPro" id="IPR038071">
    <property type="entry name" value="UROD/MetE-like_sf"/>
</dbReference>
<protein>
    <recommendedName>
        <fullName evidence="2">Uroporphyrinogen decarboxylase (URO-D) domain-containing protein</fullName>
    </recommendedName>
</protein>